<dbReference type="InterPro" id="IPR020568">
    <property type="entry name" value="Ribosomal_Su5_D2-typ_SF"/>
</dbReference>
<feature type="domain" description="Lon proteolytic" evidence="3">
    <location>
        <begin position="246"/>
        <end position="349"/>
    </location>
</feature>
<dbReference type="Proteomes" id="UP000570361">
    <property type="component" value="Unassembled WGS sequence"/>
</dbReference>
<dbReference type="InterPro" id="IPR027065">
    <property type="entry name" value="Lon_Prtase"/>
</dbReference>
<keyword evidence="2" id="KW-1133">Transmembrane helix</keyword>
<comment type="caution">
    <text evidence="4">The sequence shown here is derived from an EMBL/GenBank/DDBJ whole genome shotgun (WGS) entry which is preliminary data.</text>
</comment>
<dbReference type="Pfam" id="PF05362">
    <property type="entry name" value="Lon_C"/>
    <property type="match status" value="1"/>
</dbReference>
<dbReference type="RefSeq" id="WP_183598314.1">
    <property type="nucleotide sequence ID" value="NZ_JACHXK010000002.1"/>
</dbReference>
<dbReference type="EC" id="3.4.21.53" evidence="1"/>
<dbReference type="PANTHER" id="PTHR10046">
    <property type="entry name" value="ATP DEPENDENT LON PROTEASE FAMILY MEMBER"/>
    <property type="match status" value="1"/>
</dbReference>
<keyword evidence="1" id="KW-0378">Hydrolase</keyword>
<feature type="active site" evidence="1">
    <location>
        <position position="298"/>
    </location>
</feature>
<feature type="transmembrane region" description="Helical" evidence="2">
    <location>
        <begin position="16"/>
        <end position="36"/>
    </location>
</feature>
<dbReference type="InterPro" id="IPR008269">
    <property type="entry name" value="Lon_proteolytic"/>
</dbReference>
<evidence type="ECO:0000256" key="1">
    <source>
        <dbReference type="PROSITE-ProRule" id="PRU01122"/>
    </source>
</evidence>
<feature type="active site" evidence="1">
    <location>
        <position position="253"/>
    </location>
</feature>
<dbReference type="SUPFAM" id="SSF50156">
    <property type="entry name" value="PDZ domain-like"/>
    <property type="match status" value="1"/>
</dbReference>
<dbReference type="GO" id="GO:0004252">
    <property type="term" value="F:serine-type endopeptidase activity"/>
    <property type="evidence" value="ECO:0007669"/>
    <property type="project" value="UniProtKB-UniRule"/>
</dbReference>
<dbReference type="GO" id="GO:0006508">
    <property type="term" value="P:proteolysis"/>
    <property type="evidence" value="ECO:0007669"/>
    <property type="project" value="UniProtKB-KW"/>
</dbReference>
<dbReference type="GO" id="GO:0030163">
    <property type="term" value="P:protein catabolic process"/>
    <property type="evidence" value="ECO:0007669"/>
    <property type="project" value="InterPro"/>
</dbReference>
<dbReference type="EMBL" id="JACHXK010000002">
    <property type="protein sequence ID" value="MBB3109348.1"/>
    <property type="molecule type" value="Genomic_DNA"/>
</dbReference>
<sequence>MDAKQRETGNRSSSPLLYLLKWMLAAAVIMTLLLYVPTPYAAYEPGIAFPTKPLVKAEQNSEASKGAFMLTTVQLSYVNLWKTIRSTWDDNIELHRKKDVLGGEDEETFIARQTVIMQGSSVDAIEAAYRAAGVAYQIEPYALVVTDGGDQAGEQGKQLMTGDELLAVRGQAVASLAELRAALDGVTTPQVVEVMVERQERHVQLNLSVSGAVEAGSEAEAVGVAQLAEQRRMIPQLAKDQVTIEAGDIGGPSAGLMFALQTLDLLTAGDLTAGLQVAGTGTIDADGTVGPIGGIDHKVVAADRAGAQVFLVPEKNAEAAREKASAIGTDMLIVSVTSLPEAVEALHSMKHAG</sequence>
<keyword evidence="1" id="KW-0645">Protease</keyword>
<keyword evidence="2" id="KW-0812">Transmembrane</keyword>
<dbReference type="AlphaFoldDB" id="A0A7W5FLR4"/>
<dbReference type="SUPFAM" id="SSF54211">
    <property type="entry name" value="Ribosomal protein S5 domain 2-like"/>
    <property type="match status" value="1"/>
</dbReference>
<comment type="similarity">
    <text evidence="1">Belongs to the peptidase S16 family.</text>
</comment>
<dbReference type="InterPro" id="IPR014721">
    <property type="entry name" value="Ribsml_uS5_D2-typ_fold_subgr"/>
</dbReference>
<dbReference type="PROSITE" id="PS51786">
    <property type="entry name" value="LON_PROTEOLYTIC"/>
    <property type="match status" value="1"/>
</dbReference>
<evidence type="ECO:0000313" key="4">
    <source>
        <dbReference type="EMBL" id="MBB3109348.1"/>
    </source>
</evidence>
<dbReference type="InterPro" id="IPR036034">
    <property type="entry name" value="PDZ_sf"/>
</dbReference>
<gene>
    <name evidence="4" type="ORF">FHS18_001400</name>
</gene>
<keyword evidence="5" id="KW-1185">Reference proteome</keyword>
<keyword evidence="1" id="KW-0720">Serine protease</keyword>
<name>A0A7W5FLR4_9BACL</name>
<keyword evidence="2" id="KW-0472">Membrane</keyword>
<dbReference type="Gene3D" id="3.30.230.10">
    <property type="match status" value="1"/>
</dbReference>
<organism evidence="4 5">
    <name type="scientific">Paenibacillus phyllosphaerae</name>
    <dbReference type="NCBI Taxonomy" id="274593"/>
    <lineage>
        <taxon>Bacteria</taxon>
        <taxon>Bacillati</taxon>
        <taxon>Bacillota</taxon>
        <taxon>Bacilli</taxon>
        <taxon>Bacillales</taxon>
        <taxon>Paenibacillaceae</taxon>
        <taxon>Paenibacillus</taxon>
    </lineage>
</organism>
<dbReference type="GO" id="GO:0004176">
    <property type="term" value="F:ATP-dependent peptidase activity"/>
    <property type="evidence" value="ECO:0007669"/>
    <property type="project" value="UniProtKB-UniRule"/>
</dbReference>
<evidence type="ECO:0000256" key="2">
    <source>
        <dbReference type="SAM" id="Phobius"/>
    </source>
</evidence>
<evidence type="ECO:0000313" key="5">
    <source>
        <dbReference type="Proteomes" id="UP000570361"/>
    </source>
</evidence>
<protein>
    <recommendedName>
        <fullName evidence="1">endopeptidase La</fullName>
        <ecNumber evidence="1">3.4.21.53</ecNumber>
    </recommendedName>
</protein>
<accession>A0A7W5FLR4</accession>
<comment type="catalytic activity">
    <reaction evidence="1">
        <text>Hydrolysis of proteins in presence of ATP.</text>
        <dbReference type="EC" id="3.4.21.53"/>
    </reaction>
</comment>
<proteinExistence type="inferred from homology"/>
<dbReference type="GO" id="GO:0005524">
    <property type="term" value="F:ATP binding"/>
    <property type="evidence" value="ECO:0007669"/>
    <property type="project" value="InterPro"/>
</dbReference>
<reference evidence="4 5" key="1">
    <citation type="submission" date="2020-08" db="EMBL/GenBank/DDBJ databases">
        <title>Genomic Encyclopedia of Type Strains, Phase III (KMG-III): the genomes of soil and plant-associated and newly described type strains.</title>
        <authorList>
            <person name="Whitman W."/>
        </authorList>
    </citation>
    <scope>NUCLEOTIDE SEQUENCE [LARGE SCALE GENOMIC DNA]</scope>
    <source>
        <strain evidence="4 5">CECT 5862</strain>
    </source>
</reference>
<evidence type="ECO:0000259" key="3">
    <source>
        <dbReference type="PROSITE" id="PS51786"/>
    </source>
</evidence>